<keyword evidence="2" id="KW-1185">Reference proteome</keyword>
<reference evidence="1" key="1">
    <citation type="submission" date="2023-04" db="EMBL/GenBank/DDBJ databases">
        <authorList>
            <person name="Vijverberg K."/>
            <person name="Xiong W."/>
            <person name="Schranz E."/>
        </authorList>
    </citation>
    <scope>NUCLEOTIDE SEQUENCE</scope>
</reference>
<gene>
    <name evidence="1" type="ORF">LSALG_LOCUS24550</name>
</gene>
<evidence type="ECO:0000313" key="1">
    <source>
        <dbReference type="EMBL" id="CAI9285064.1"/>
    </source>
</evidence>
<sequence>MILALNIAHVDAINKDSGNMVLGVDKNDKSFTAKASIREYIFSDCWYQVQYPKCKIATFKQGENWFCPSDGILASPITTFKLSAIITDGSQSITVVLSDNATQYLFGTTSDKLISHDDINHRKHLPPIASTLQRIPKKMKLRMTNTSTYNNIRFTVTNIDKSPYEEKYP</sequence>
<protein>
    <submittedName>
        <fullName evidence="1">Uncharacterized protein</fullName>
    </submittedName>
</protein>
<dbReference type="InterPro" id="IPR012340">
    <property type="entry name" value="NA-bd_OB-fold"/>
</dbReference>
<name>A0AA35Z3M7_LACSI</name>
<accession>A0AA35Z3M7</accession>
<dbReference type="EMBL" id="OX465081">
    <property type="protein sequence ID" value="CAI9285064.1"/>
    <property type="molecule type" value="Genomic_DNA"/>
</dbReference>
<dbReference type="Proteomes" id="UP001177003">
    <property type="component" value="Chromosome 5"/>
</dbReference>
<evidence type="ECO:0000313" key="2">
    <source>
        <dbReference type="Proteomes" id="UP001177003"/>
    </source>
</evidence>
<dbReference type="SUPFAM" id="SSF50249">
    <property type="entry name" value="Nucleic acid-binding proteins"/>
    <property type="match status" value="1"/>
</dbReference>
<dbReference type="AlphaFoldDB" id="A0AA35Z3M7"/>
<organism evidence="1 2">
    <name type="scientific">Lactuca saligna</name>
    <name type="common">Willowleaf lettuce</name>
    <dbReference type="NCBI Taxonomy" id="75948"/>
    <lineage>
        <taxon>Eukaryota</taxon>
        <taxon>Viridiplantae</taxon>
        <taxon>Streptophyta</taxon>
        <taxon>Embryophyta</taxon>
        <taxon>Tracheophyta</taxon>
        <taxon>Spermatophyta</taxon>
        <taxon>Magnoliopsida</taxon>
        <taxon>eudicotyledons</taxon>
        <taxon>Gunneridae</taxon>
        <taxon>Pentapetalae</taxon>
        <taxon>asterids</taxon>
        <taxon>campanulids</taxon>
        <taxon>Asterales</taxon>
        <taxon>Asteraceae</taxon>
        <taxon>Cichorioideae</taxon>
        <taxon>Cichorieae</taxon>
        <taxon>Lactucinae</taxon>
        <taxon>Lactuca</taxon>
    </lineage>
</organism>
<proteinExistence type="predicted"/>
<dbReference type="Gene3D" id="2.40.50.140">
    <property type="entry name" value="Nucleic acid-binding proteins"/>
    <property type="match status" value="1"/>
</dbReference>